<proteinExistence type="inferred from homology"/>
<dbReference type="AlphaFoldDB" id="A0A498KWS5"/>
<dbReference type="GO" id="GO:0003995">
    <property type="term" value="F:acyl-CoA dehydrogenase activity"/>
    <property type="evidence" value="ECO:0007669"/>
    <property type="project" value="TreeGrafter"/>
</dbReference>
<evidence type="ECO:0000313" key="9">
    <source>
        <dbReference type="EMBL" id="RXK47212.1"/>
    </source>
</evidence>
<dbReference type="PANTHER" id="PTHR43884">
    <property type="entry name" value="ACYL-COA DEHYDROGENASE"/>
    <property type="match status" value="1"/>
</dbReference>
<evidence type="ECO:0000259" key="7">
    <source>
        <dbReference type="Pfam" id="PF02770"/>
    </source>
</evidence>
<feature type="domain" description="Acyl-CoA dehydrogenase/oxidase N-terminal" evidence="8">
    <location>
        <begin position="12"/>
        <end position="124"/>
    </location>
</feature>
<dbReference type="GO" id="GO:0050660">
    <property type="term" value="F:flavin adenine dinucleotide binding"/>
    <property type="evidence" value="ECO:0007669"/>
    <property type="project" value="InterPro"/>
</dbReference>
<name>A0A498KWS5_9EURY</name>
<dbReference type="Gene3D" id="2.40.110.10">
    <property type="entry name" value="Butyryl-CoA Dehydrogenase, subunit A, domain 2"/>
    <property type="match status" value="1"/>
</dbReference>
<reference evidence="9 10" key="1">
    <citation type="submission" date="2019-01" db="EMBL/GenBank/DDBJ databases">
        <title>Halorientalis sp. F13-25 a new haloarchaeum isolated from hypersaline water.</title>
        <authorList>
            <person name="Ana D.-V."/>
            <person name="Cristina S.-P."/>
            <person name="Antonio V."/>
        </authorList>
    </citation>
    <scope>NUCLEOTIDE SEQUENCE [LARGE SCALE GENOMIC DNA]</scope>
    <source>
        <strain evidence="9 10">F13-25</strain>
    </source>
</reference>
<keyword evidence="5" id="KW-0560">Oxidoreductase</keyword>
<dbReference type="OrthoDB" id="275197at2157"/>
<dbReference type="EMBL" id="RDFA01000006">
    <property type="protein sequence ID" value="RXK47212.1"/>
    <property type="molecule type" value="Genomic_DNA"/>
</dbReference>
<dbReference type="Pfam" id="PF02771">
    <property type="entry name" value="Acyl-CoA_dh_N"/>
    <property type="match status" value="1"/>
</dbReference>
<dbReference type="InterPro" id="IPR036250">
    <property type="entry name" value="AcylCo_DH-like_C"/>
</dbReference>
<protein>
    <submittedName>
        <fullName evidence="9">Acyl-CoA dehydrogenase</fullName>
    </submittedName>
</protein>
<feature type="domain" description="Acyl-CoA dehydrogenase/oxidase C-terminal" evidence="6">
    <location>
        <begin position="240"/>
        <end position="392"/>
    </location>
</feature>
<evidence type="ECO:0000256" key="1">
    <source>
        <dbReference type="ARBA" id="ARBA00001974"/>
    </source>
</evidence>
<evidence type="ECO:0000259" key="6">
    <source>
        <dbReference type="Pfam" id="PF00441"/>
    </source>
</evidence>
<dbReference type="Pfam" id="PF02770">
    <property type="entry name" value="Acyl-CoA_dh_M"/>
    <property type="match status" value="1"/>
</dbReference>
<gene>
    <name evidence="9" type="ORF">EAF64_15600</name>
</gene>
<dbReference type="Pfam" id="PF00441">
    <property type="entry name" value="Acyl-CoA_dh_1"/>
    <property type="match status" value="1"/>
</dbReference>
<dbReference type="Gene3D" id="1.10.540.10">
    <property type="entry name" value="Acyl-CoA dehydrogenase/oxidase, N-terminal domain"/>
    <property type="match status" value="1"/>
</dbReference>
<dbReference type="InterPro" id="IPR046373">
    <property type="entry name" value="Acyl-CoA_Oxase/DH_mid-dom_sf"/>
</dbReference>
<comment type="similarity">
    <text evidence="2 5">Belongs to the acyl-CoA dehydrogenase family.</text>
</comment>
<evidence type="ECO:0000259" key="8">
    <source>
        <dbReference type="Pfam" id="PF02771"/>
    </source>
</evidence>
<evidence type="ECO:0000313" key="10">
    <source>
        <dbReference type="Proteomes" id="UP000289691"/>
    </source>
</evidence>
<dbReference type="InterPro" id="IPR013786">
    <property type="entry name" value="AcylCoA_DH/ox_N"/>
</dbReference>
<dbReference type="Gene3D" id="1.20.140.10">
    <property type="entry name" value="Butyryl-CoA Dehydrogenase, subunit A, domain 3"/>
    <property type="match status" value="1"/>
</dbReference>
<feature type="domain" description="Acyl-CoA oxidase/dehydrogenase middle" evidence="7">
    <location>
        <begin position="128"/>
        <end position="225"/>
    </location>
</feature>
<dbReference type="SUPFAM" id="SSF56645">
    <property type="entry name" value="Acyl-CoA dehydrogenase NM domain-like"/>
    <property type="match status" value="1"/>
</dbReference>
<accession>A0A498KWS5</accession>
<dbReference type="InterPro" id="IPR006091">
    <property type="entry name" value="Acyl-CoA_Oxase/DH_mid-dom"/>
</dbReference>
<dbReference type="CDD" id="cd00567">
    <property type="entry name" value="ACAD"/>
    <property type="match status" value="1"/>
</dbReference>
<comment type="cofactor">
    <cofactor evidence="1 5">
        <name>FAD</name>
        <dbReference type="ChEBI" id="CHEBI:57692"/>
    </cofactor>
</comment>
<evidence type="ECO:0000256" key="2">
    <source>
        <dbReference type="ARBA" id="ARBA00009347"/>
    </source>
</evidence>
<dbReference type="InterPro" id="IPR009075">
    <property type="entry name" value="AcylCo_DH/oxidase_C"/>
</dbReference>
<comment type="caution">
    <text evidence="9">The sequence shown here is derived from an EMBL/GenBank/DDBJ whole genome shotgun (WGS) entry which is preliminary data.</text>
</comment>
<keyword evidence="3 5" id="KW-0285">Flavoprotein</keyword>
<dbReference type="PANTHER" id="PTHR43884:SF12">
    <property type="entry name" value="ISOVALERYL-COA DEHYDROGENASE, MITOCHONDRIAL-RELATED"/>
    <property type="match status" value="1"/>
</dbReference>
<keyword evidence="4 5" id="KW-0274">FAD</keyword>
<dbReference type="Proteomes" id="UP000289691">
    <property type="component" value="Unassembled WGS sequence"/>
</dbReference>
<evidence type="ECO:0000256" key="5">
    <source>
        <dbReference type="RuleBase" id="RU362125"/>
    </source>
</evidence>
<sequence>MSFTDESGFAESETHRMMRETAREVANGYGDDYWRDVADGMAPTEFWEDCADAGFLGVTVPEEYGGEGMGIQELTTIVEELVAHGSMGAEMLFVVNVVFGAVTLTNHGTETQKEELLEPLVDGDLNFCMALTEPNAGHNAPNLDTFAEEQDDGTFLIDGSKQWISGVDKADKMLLVARTTPKDEVPKRTQGITLFLADPHDENVERRELDVGIPTPENQYELSFDGYELTEDDIIGTRDMGLYQLFDTVNPERLVGAAGAIGVGRNAIERAVEYANDRVVFDEPIGAHQAIQHPLADAHSKVEAAKLLVQKASWLMDETSGTEDMKRTAEVSNMAKLRASEAGHEATDVALQTHGGNGFSRDYMIVEMWKGSRLGTVAPGSSQMMRNHIAEHTLGLPRSY</sequence>
<dbReference type="PIRSF" id="PIRSF016578">
    <property type="entry name" value="HsaA"/>
    <property type="match status" value="1"/>
</dbReference>
<evidence type="ECO:0000256" key="3">
    <source>
        <dbReference type="ARBA" id="ARBA00022630"/>
    </source>
</evidence>
<dbReference type="RefSeq" id="WP_129069924.1">
    <property type="nucleotide sequence ID" value="NZ_RDFA01000006.1"/>
</dbReference>
<evidence type="ECO:0000256" key="4">
    <source>
        <dbReference type="ARBA" id="ARBA00022827"/>
    </source>
</evidence>
<keyword evidence="10" id="KW-1185">Reference proteome</keyword>
<dbReference type="SUPFAM" id="SSF47203">
    <property type="entry name" value="Acyl-CoA dehydrogenase C-terminal domain-like"/>
    <property type="match status" value="1"/>
</dbReference>
<dbReference type="InterPro" id="IPR009100">
    <property type="entry name" value="AcylCoA_DH/oxidase_NM_dom_sf"/>
</dbReference>
<organism evidence="9 10">
    <name type="scientific">Halorientalis pallida</name>
    <dbReference type="NCBI Taxonomy" id="2479928"/>
    <lineage>
        <taxon>Archaea</taxon>
        <taxon>Methanobacteriati</taxon>
        <taxon>Methanobacteriota</taxon>
        <taxon>Stenosarchaea group</taxon>
        <taxon>Halobacteria</taxon>
        <taxon>Halobacteriales</taxon>
        <taxon>Haloarculaceae</taxon>
        <taxon>Halorientalis</taxon>
    </lineage>
</organism>
<dbReference type="InterPro" id="IPR037069">
    <property type="entry name" value="AcylCoA_DH/ox_N_sf"/>
</dbReference>